<keyword evidence="1" id="KW-0732">Signal</keyword>
<evidence type="ECO:0000313" key="2">
    <source>
        <dbReference type="EMBL" id="MDR5896358.1"/>
    </source>
</evidence>
<dbReference type="InterPro" id="IPR025737">
    <property type="entry name" value="FApF"/>
</dbReference>
<dbReference type="Proteomes" id="UP001269375">
    <property type="component" value="Unassembled WGS sequence"/>
</dbReference>
<keyword evidence="3" id="KW-1185">Reference proteome</keyword>
<comment type="caution">
    <text evidence="2">The sequence shown here is derived from an EMBL/GenBank/DDBJ whole genome shotgun (WGS) entry which is preliminary data.</text>
</comment>
<sequence length="307" mass="33676">MKRALVTLTACAGFLTAASAYATENGSPTTPMGVYEFGSGFLPPATPYGTFGLRTSYYTTDNLRDASGNRADNDVSIDVLSIGLAYIHMTDQTLFGGRYGFSGVMPFTRMNAELDVNVNGTTVFSDSASVFRQADLQVTPLILAWNPAPNMGVTAQFQVQAPTGDYDKDRLINPGVNHWAFSPIFGFSYITDTGLEFSTLSQFDINTENPDTDYRSGIEYKNEFAIGQHVDSYTVGLGGYYYHQITDDKGDADTIYDGNRARVWALGPAVSFFKPGLPTVWFHAYKEFGARNRAEGYNVALRIAHSF</sequence>
<dbReference type="Pfam" id="PF13557">
    <property type="entry name" value="Phenol_MetA_deg"/>
    <property type="match status" value="1"/>
</dbReference>
<dbReference type="RefSeq" id="WP_251593919.1">
    <property type="nucleotide sequence ID" value="NZ_JAMLJI010000003.1"/>
</dbReference>
<name>A0ABU1GWH3_9GAMM</name>
<gene>
    <name evidence="2" type="ORF">QC825_09770</name>
</gene>
<proteinExistence type="predicted"/>
<reference evidence="2 3" key="1">
    <citation type="submission" date="2023-04" db="EMBL/GenBank/DDBJ databases">
        <title>A long-awaited taxogenomic arrangement of the family Halomonadaceae.</title>
        <authorList>
            <person name="De La Haba R."/>
            <person name="Chuvochina M."/>
            <person name="Wittouck S."/>
            <person name="Arahal D.R."/>
            <person name="Sanchez-Porro C."/>
            <person name="Hugenholtz P."/>
            <person name="Ventosa A."/>
        </authorList>
    </citation>
    <scope>NUCLEOTIDE SEQUENCE [LARGE SCALE GENOMIC DNA]</scope>
    <source>
        <strain evidence="2 3">DSM 22428</strain>
    </source>
</reference>
<accession>A0ABU1GWH3</accession>
<evidence type="ECO:0000256" key="1">
    <source>
        <dbReference type="SAM" id="SignalP"/>
    </source>
</evidence>
<evidence type="ECO:0000313" key="3">
    <source>
        <dbReference type="Proteomes" id="UP001269375"/>
    </source>
</evidence>
<dbReference type="EMBL" id="JARWAO010000005">
    <property type="protein sequence ID" value="MDR5896358.1"/>
    <property type="molecule type" value="Genomic_DNA"/>
</dbReference>
<protein>
    <submittedName>
        <fullName evidence="2">Transporter</fullName>
    </submittedName>
</protein>
<feature type="chain" id="PRO_5047100481" evidence="1">
    <location>
        <begin position="23"/>
        <end position="307"/>
    </location>
</feature>
<feature type="signal peptide" evidence="1">
    <location>
        <begin position="1"/>
        <end position="22"/>
    </location>
</feature>
<organism evidence="2 3">
    <name type="scientific">Larsenimonas suaedae</name>
    <dbReference type="NCBI Taxonomy" id="1851019"/>
    <lineage>
        <taxon>Bacteria</taxon>
        <taxon>Pseudomonadati</taxon>
        <taxon>Pseudomonadota</taxon>
        <taxon>Gammaproteobacteria</taxon>
        <taxon>Oceanospirillales</taxon>
        <taxon>Halomonadaceae</taxon>
        <taxon>Larsenimonas</taxon>
    </lineage>
</organism>